<dbReference type="PANTHER" id="PTHR30250">
    <property type="entry name" value="PST FAMILY PREDICTED COLANIC ACID TRANSPORTER"/>
    <property type="match status" value="1"/>
</dbReference>
<keyword evidence="2" id="KW-1003">Cell membrane</keyword>
<dbReference type="RefSeq" id="WP_037284832.1">
    <property type="nucleotide sequence ID" value="NZ_JEOB01000001.1"/>
</dbReference>
<keyword evidence="3" id="KW-0812">Transmembrane</keyword>
<protein>
    <submittedName>
        <fullName evidence="6">Polysaccharide biosynthesis protein</fullName>
    </submittedName>
</protein>
<dbReference type="PATRIC" id="fig|1341156.4.peg.207"/>
<dbReference type="Proteomes" id="UP000021369">
    <property type="component" value="Unassembled WGS sequence"/>
</dbReference>
<dbReference type="AlphaFoldDB" id="A0A011VZC0"/>
<evidence type="ECO:0000256" key="1">
    <source>
        <dbReference type="ARBA" id="ARBA00004651"/>
    </source>
</evidence>
<keyword evidence="7" id="KW-1185">Reference proteome</keyword>
<comment type="caution">
    <text evidence="6">The sequence shown here is derived from an EMBL/GenBank/DDBJ whole genome shotgun (WGS) entry which is preliminary data.</text>
</comment>
<reference evidence="6 7" key="1">
    <citation type="submission" date="2013-06" db="EMBL/GenBank/DDBJ databases">
        <title>Rumen cellulosomics: divergent fiber-degrading strategies revealed by comparative genome-wide analysis of six Ruminococcal strains.</title>
        <authorList>
            <person name="Dassa B."/>
            <person name="Borovok I."/>
            <person name="Lamed R."/>
            <person name="Flint H."/>
            <person name="Yeoman C.J."/>
            <person name="White B."/>
            <person name="Bayer E.A."/>
        </authorList>
    </citation>
    <scope>NUCLEOTIDE SEQUENCE [LARGE SCALE GENOMIC DNA]</scope>
    <source>
        <strain evidence="6 7">SY3</strain>
    </source>
</reference>
<dbReference type="OrthoDB" id="9815702at2"/>
<dbReference type="PANTHER" id="PTHR30250:SF11">
    <property type="entry name" value="O-ANTIGEN TRANSPORTER-RELATED"/>
    <property type="match status" value="1"/>
</dbReference>
<evidence type="ECO:0000256" key="3">
    <source>
        <dbReference type="ARBA" id="ARBA00022692"/>
    </source>
</evidence>
<dbReference type="GO" id="GO:0005886">
    <property type="term" value="C:plasma membrane"/>
    <property type="evidence" value="ECO:0007669"/>
    <property type="project" value="UniProtKB-SubCell"/>
</dbReference>
<evidence type="ECO:0000256" key="2">
    <source>
        <dbReference type="ARBA" id="ARBA00022475"/>
    </source>
</evidence>
<evidence type="ECO:0000313" key="6">
    <source>
        <dbReference type="EMBL" id="EXM40671.1"/>
    </source>
</evidence>
<evidence type="ECO:0000313" key="7">
    <source>
        <dbReference type="Proteomes" id="UP000021369"/>
    </source>
</evidence>
<sequence>MQNQSSIKADSVKKNFIYQSSYQILSIILPFITAPYISRVLGSVGTGIYSYVNSVMYFFLMVANLGISNYGNREIASCINDKERLSKRFLSIYLCHAIISFGCVLAYLIYIFFFAKNYKDIFMWQIIQLFATLLDITWFFSGIQKFKITVTRNFIIRIISVFAIFILIKKQSDVWKYILILSVGNLLGQVVVWTQMKQYIVSVPISIKDITKHIKPLLILFVPILAMSIYRYMDKVMIEGLSNISEVGLYENSEKIVALPLSLITTIGVVLLPKMSSIASSGQSKEASRYFNLSMKYSMIIAFGLTAGLMGISPVFAPVFFGEDFRACGNLIPLLSVTVLFLTISNSIRSQYLIPNKMDKAFIVAAFSGAIVNLIINIILIPKYGAKGAVIATIITELIVTIIHILFTYKKLQFSIILKTSMPFIAPAIVMMICVRLLGNHLKECILTIVIQVLCGAILYLLSTCIILKLQKDTYYLSSFNAIKAKIRLNR</sequence>
<evidence type="ECO:0000256" key="4">
    <source>
        <dbReference type="ARBA" id="ARBA00022989"/>
    </source>
</evidence>
<keyword evidence="4" id="KW-1133">Transmembrane helix</keyword>
<dbReference type="InterPro" id="IPR002797">
    <property type="entry name" value="Polysacc_synth"/>
</dbReference>
<dbReference type="InterPro" id="IPR050833">
    <property type="entry name" value="Poly_Biosynth_Transport"/>
</dbReference>
<accession>A0A011VZC0</accession>
<proteinExistence type="predicted"/>
<name>A0A011VZC0_RUMAL</name>
<dbReference type="EMBL" id="JEOB01000001">
    <property type="protein sequence ID" value="EXM40671.1"/>
    <property type="molecule type" value="Genomic_DNA"/>
</dbReference>
<evidence type="ECO:0000256" key="5">
    <source>
        <dbReference type="ARBA" id="ARBA00023136"/>
    </source>
</evidence>
<organism evidence="6 7">
    <name type="scientific">Ruminococcus albus SY3</name>
    <dbReference type="NCBI Taxonomy" id="1341156"/>
    <lineage>
        <taxon>Bacteria</taxon>
        <taxon>Bacillati</taxon>
        <taxon>Bacillota</taxon>
        <taxon>Clostridia</taxon>
        <taxon>Eubacteriales</taxon>
        <taxon>Oscillospiraceae</taxon>
        <taxon>Ruminococcus</taxon>
    </lineage>
</organism>
<comment type="subcellular location">
    <subcellularLocation>
        <location evidence="1">Cell membrane</location>
        <topology evidence="1">Multi-pass membrane protein</topology>
    </subcellularLocation>
</comment>
<dbReference type="Pfam" id="PF01943">
    <property type="entry name" value="Polysacc_synt"/>
    <property type="match status" value="1"/>
</dbReference>
<keyword evidence="5" id="KW-0472">Membrane</keyword>
<gene>
    <name evidence="6" type="ORF">RASY3_02410</name>
</gene>